<name>A0ABD0YG49_9HEMI</name>
<sequence>MFERFKQYYLSHIFPQFSFDTDLYKPHISRSSIEGRKDSEKFLNCRVAVIKWVANFTHLTKAHPISQIGRSVSYSVTPSESEGERSPGSELRRVSVGQANSYPYDTTYTPLFQSSHDVHPSEDPNMTAFNVVRDVLYYCRENVNFIHEIYRQAFLLNFTHSQAIRRAISVYKDWIQINVIELPPFMLDPMDPHRASGPSSNEFPSSEVFMDYIYSKAYYLIIIILGLIVSYFNPLIEKILLIIKNMKASK</sequence>
<evidence type="ECO:0000313" key="2">
    <source>
        <dbReference type="EMBL" id="KAL1130225.1"/>
    </source>
</evidence>
<keyword evidence="1" id="KW-1133">Transmembrane helix</keyword>
<comment type="caution">
    <text evidence="2">The sequence shown here is derived from an EMBL/GenBank/DDBJ whole genome shotgun (WGS) entry which is preliminary data.</text>
</comment>
<evidence type="ECO:0000313" key="3">
    <source>
        <dbReference type="Proteomes" id="UP001558652"/>
    </source>
</evidence>
<protein>
    <submittedName>
        <fullName evidence="2">Uncharacterized protein</fullName>
    </submittedName>
</protein>
<proteinExistence type="predicted"/>
<keyword evidence="3" id="KW-1185">Reference proteome</keyword>
<reference evidence="2 3" key="1">
    <citation type="submission" date="2024-07" db="EMBL/GenBank/DDBJ databases">
        <title>Chromosome-level genome assembly of the water stick insect Ranatra chinensis (Heteroptera: Nepidae).</title>
        <authorList>
            <person name="Liu X."/>
        </authorList>
    </citation>
    <scope>NUCLEOTIDE SEQUENCE [LARGE SCALE GENOMIC DNA]</scope>
    <source>
        <strain evidence="2">Cailab_2021Rc</strain>
        <tissue evidence="2">Muscle</tissue>
    </source>
</reference>
<keyword evidence="1" id="KW-0472">Membrane</keyword>
<dbReference type="Proteomes" id="UP001558652">
    <property type="component" value="Unassembled WGS sequence"/>
</dbReference>
<evidence type="ECO:0000256" key="1">
    <source>
        <dbReference type="SAM" id="Phobius"/>
    </source>
</evidence>
<organism evidence="2 3">
    <name type="scientific">Ranatra chinensis</name>
    <dbReference type="NCBI Taxonomy" id="642074"/>
    <lineage>
        <taxon>Eukaryota</taxon>
        <taxon>Metazoa</taxon>
        <taxon>Ecdysozoa</taxon>
        <taxon>Arthropoda</taxon>
        <taxon>Hexapoda</taxon>
        <taxon>Insecta</taxon>
        <taxon>Pterygota</taxon>
        <taxon>Neoptera</taxon>
        <taxon>Paraneoptera</taxon>
        <taxon>Hemiptera</taxon>
        <taxon>Heteroptera</taxon>
        <taxon>Panheteroptera</taxon>
        <taxon>Nepomorpha</taxon>
        <taxon>Nepidae</taxon>
        <taxon>Ranatrinae</taxon>
        <taxon>Ranatra</taxon>
    </lineage>
</organism>
<accession>A0ABD0YG49</accession>
<feature type="transmembrane region" description="Helical" evidence="1">
    <location>
        <begin position="217"/>
        <end position="236"/>
    </location>
</feature>
<dbReference type="EMBL" id="JBFDAA010000008">
    <property type="protein sequence ID" value="KAL1130225.1"/>
    <property type="molecule type" value="Genomic_DNA"/>
</dbReference>
<gene>
    <name evidence="2" type="ORF">AAG570_013163</name>
</gene>
<dbReference type="AlphaFoldDB" id="A0ABD0YG49"/>
<keyword evidence="1" id="KW-0812">Transmembrane</keyword>